<evidence type="ECO:0000313" key="1">
    <source>
        <dbReference type="EMBL" id="MCJ0743449.1"/>
    </source>
</evidence>
<accession>A0ABS9ZYT5</accession>
<name>A0ABS9ZYT5_9SPHI</name>
<evidence type="ECO:0000313" key="2">
    <source>
        <dbReference type="Proteomes" id="UP001165460"/>
    </source>
</evidence>
<sequence length="145" mass="17006">MKRILLIVLTATAITACKPKQDATTVKNETMKIHDQVMANHGKIIANQMKIDTLLKDMKALKQQFSSIDTIQEKTNLKTMLNRLLKAEESMNDWMHHFNPDYNNTNMDSVIYYYKTEKQKINVIDSLYKREIQESNQYLSKFKKS</sequence>
<proteinExistence type="predicted"/>
<keyword evidence="2" id="KW-1185">Reference proteome</keyword>
<comment type="caution">
    <text evidence="1">The sequence shown here is derived from an EMBL/GenBank/DDBJ whole genome shotgun (WGS) entry which is preliminary data.</text>
</comment>
<dbReference type="RefSeq" id="WP_243362635.1">
    <property type="nucleotide sequence ID" value="NZ_JALGBH010000002.1"/>
</dbReference>
<evidence type="ECO:0008006" key="3">
    <source>
        <dbReference type="Google" id="ProtNLM"/>
    </source>
</evidence>
<dbReference type="EMBL" id="JALGBH010000002">
    <property type="protein sequence ID" value="MCJ0743449.1"/>
    <property type="molecule type" value="Genomic_DNA"/>
</dbReference>
<reference evidence="1" key="1">
    <citation type="submission" date="2022-03" db="EMBL/GenBank/DDBJ databases">
        <authorList>
            <person name="Woo C.Y."/>
        </authorList>
    </citation>
    <scope>NUCLEOTIDE SEQUENCE</scope>
    <source>
        <strain evidence="1">CYS-01</strain>
    </source>
</reference>
<dbReference type="PROSITE" id="PS51257">
    <property type="entry name" value="PROKAR_LIPOPROTEIN"/>
    <property type="match status" value="1"/>
</dbReference>
<protein>
    <recommendedName>
        <fullName evidence="3">Viral A-type inclusion protein</fullName>
    </recommendedName>
</protein>
<dbReference type="Proteomes" id="UP001165460">
    <property type="component" value="Unassembled WGS sequence"/>
</dbReference>
<organism evidence="1 2">
    <name type="scientific">Pedobacter montanisoli</name>
    <dbReference type="NCBI Taxonomy" id="2923277"/>
    <lineage>
        <taxon>Bacteria</taxon>
        <taxon>Pseudomonadati</taxon>
        <taxon>Bacteroidota</taxon>
        <taxon>Sphingobacteriia</taxon>
        <taxon>Sphingobacteriales</taxon>
        <taxon>Sphingobacteriaceae</taxon>
        <taxon>Pedobacter</taxon>
    </lineage>
</organism>
<gene>
    <name evidence="1" type="ORF">MMF97_12045</name>
</gene>